<gene>
    <name evidence="1" type="ORF">SEA_PHABBA_122</name>
</gene>
<reference evidence="2" key="1">
    <citation type="submission" date="2017-08" db="EMBL/GenBank/DDBJ databases">
        <authorList>
            <person name="de Groot N.N."/>
        </authorList>
    </citation>
    <scope>NUCLEOTIDE SEQUENCE [LARGE SCALE GENOMIC DNA]</scope>
</reference>
<evidence type="ECO:0000313" key="2">
    <source>
        <dbReference type="Proteomes" id="UP000226037"/>
    </source>
</evidence>
<proteinExistence type="predicted"/>
<evidence type="ECO:0000313" key="1">
    <source>
        <dbReference type="EMBL" id="ASZ74691.1"/>
    </source>
</evidence>
<dbReference type="Proteomes" id="UP000226037">
    <property type="component" value="Segment"/>
</dbReference>
<accession>A0A249XSI3</accession>
<dbReference type="EMBL" id="MF668280">
    <property type="protein sequence ID" value="ASZ74691.1"/>
    <property type="molecule type" value="Genomic_DNA"/>
</dbReference>
<keyword evidence="2" id="KW-1185">Reference proteome</keyword>
<protein>
    <submittedName>
        <fullName evidence="1">Uncharacterized protein</fullName>
    </submittedName>
</protein>
<organism evidence="1 2">
    <name type="scientific">Mycobacterium phage Phabba</name>
    <dbReference type="NCBI Taxonomy" id="2027899"/>
    <lineage>
        <taxon>Viruses</taxon>
        <taxon>Duplodnaviria</taxon>
        <taxon>Heunggongvirae</taxon>
        <taxon>Uroviricota</taxon>
        <taxon>Caudoviricetes</taxon>
        <taxon>Ceeclamvirinae</taxon>
        <taxon>Myrnavirus</taxon>
        <taxon>Myrnavirus phabba</taxon>
        <taxon>Myranavirus phabba</taxon>
    </lineage>
</organism>
<sequence length="329" mass="37035">MTIPQGYSPKLRDHSVARKFVAQNSRGYLALGIFDNAGNPVDPAPGTLKLSVYFDDLSGQSTDPRGQLIVTVDHVSIVRDDVGLYHYDVGPEWTQKIGLLNAEWSYNAADTGSEFKFNDAMQIQEQMPEYERLRPEAKRIVEQVSWFFGDLFDSTAGGPWLQENYQTHFSYERIAQLSQQATMKFNMTGFPVTNFGVTLDEKKLPANLNQVIVWGTKLECIRHLALSYTEQPNLMNVQTNITDRRDYQDRWYRVLEEETPEYKQAVTMAKRGLLSLGRGSLLVSGGIYGGGMKGGMFVPGLYSAQTRAFRFYPASFGVGIGNYWGGDAR</sequence>
<name>A0A249XSI3_9CAUD</name>